<dbReference type="EMBL" id="VAWE01000002">
    <property type="protein sequence ID" value="TLQ39296.1"/>
    <property type="molecule type" value="Genomic_DNA"/>
</dbReference>
<evidence type="ECO:0000313" key="2">
    <source>
        <dbReference type="Proteomes" id="UP000305921"/>
    </source>
</evidence>
<keyword evidence="2" id="KW-1185">Reference proteome</keyword>
<protein>
    <submittedName>
        <fullName evidence="1">Uncharacterized protein</fullName>
    </submittedName>
</protein>
<accession>A0A5R9DT74</accession>
<reference evidence="1 2" key="1">
    <citation type="submission" date="2019-05" db="EMBL/GenBank/DDBJ databases">
        <title>Streptomyces marianii sp. nov., a novel marine actinomycete from southern coast of India.</title>
        <authorList>
            <person name="Iniyan A.M."/>
            <person name="Wink J."/>
            <person name="Ramprasad E."/>
            <person name="Ramana C.V."/>
            <person name="Bunk B."/>
            <person name="Sproer C."/>
            <person name="Joseph F.-J.R.S."/>
            <person name="Vincent S.G.P."/>
        </authorList>
    </citation>
    <scope>NUCLEOTIDE SEQUENCE [LARGE SCALE GENOMIC DNA]</scope>
    <source>
        <strain evidence="1 2">ICN19</strain>
    </source>
</reference>
<dbReference type="AlphaFoldDB" id="A0A5R9DT74"/>
<proteinExistence type="predicted"/>
<sequence length="267" mass="30355">MSYLRFQDPHGSTHLKGHERHWLLSMVCDHAGRLLLDHPDPVGGALALYDLLPRDHELREALPGRHVSPRRWLSGYARALHNVILDDPIVDYRGHKVRPLTLTLNTAMDDGPDPLRLAARLMGQCELNTWVDGPHRSWLADVVAEGLAQGHFRKACGWENVQSFLRERDNYPVVVSASESFPTRWDARLRTTDGEDLDDDMAEQMWEALTPAEQWARGMEALRNRTSDLLEMTPDWADYRFGSALSLSDLLAPDHTHRLDRAFALTG</sequence>
<comment type="caution">
    <text evidence="1">The sequence shown here is derived from an EMBL/GenBank/DDBJ whole genome shotgun (WGS) entry which is preliminary data.</text>
</comment>
<gene>
    <name evidence="1" type="ORF">FEF34_38540</name>
</gene>
<name>A0A5R9DT74_9ACTN</name>
<organism evidence="1 2">
    <name type="scientific">Streptomyces marianii</name>
    <dbReference type="NCBI Taxonomy" id="1817406"/>
    <lineage>
        <taxon>Bacteria</taxon>
        <taxon>Bacillati</taxon>
        <taxon>Actinomycetota</taxon>
        <taxon>Actinomycetes</taxon>
        <taxon>Kitasatosporales</taxon>
        <taxon>Streptomycetaceae</taxon>
        <taxon>Streptomyces</taxon>
    </lineage>
</organism>
<dbReference type="OrthoDB" id="4774643at2"/>
<evidence type="ECO:0000313" key="1">
    <source>
        <dbReference type="EMBL" id="TLQ39296.1"/>
    </source>
</evidence>
<dbReference type="RefSeq" id="WP_138058108.1">
    <property type="nucleotide sequence ID" value="NZ_VAWE01000002.1"/>
</dbReference>
<dbReference type="Proteomes" id="UP000305921">
    <property type="component" value="Unassembled WGS sequence"/>
</dbReference>